<feature type="transmembrane region" description="Helical" evidence="1">
    <location>
        <begin position="12"/>
        <end position="29"/>
    </location>
</feature>
<organism evidence="3 4">
    <name type="scientific">Paenibacillus catalpae</name>
    <dbReference type="NCBI Taxonomy" id="1045775"/>
    <lineage>
        <taxon>Bacteria</taxon>
        <taxon>Bacillati</taxon>
        <taxon>Bacillota</taxon>
        <taxon>Bacilli</taxon>
        <taxon>Bacillales</taxon>
        <taxon>Paenibacillaceae</taxon>
        <taxon>Paenibacillus</taxon>
    </lineage>
</organism>
<protein>
    <submittedName>
        <fullName evidence="3">Diguanylate cyclase, GGDEF domain</fullName>
    </submittedName>
</protein>
<dbReference type="Proteomes" id="UP000198855">
    <property type="component" value="Unassembled WGS sequence"/>
</dbReference>
<dbReference type="EMBL" id="FOMT01000004">
    <property type="protein sequence ID" value="SFE80892.1"/>
    <property type="molecule type" value="Genomic_DNA"/>
</dbReference>
<dbReference type="InterPro" id="IPR000160">
    <property type="entry name" value="GGDEF_dom"/>
</dbReference>
<dbReference type="AlphaFoldDB" id="A0A1I2DJS8"/>
<evidence type="ECO:0000259" key="2">
    <source>
        <dbReference type="Pfam" id="PF00990"/>
    </source>
</evidence>
<dbReference type="InterPro" id="IPR029787">
    <property type="entry name" value="Nucleotide_cyclase"/>
</dbReference>
<feature type="transmembrane region" description="Helical" evidence="1">
    <location>
        <begin position="35"/>
        <end position="54"/>
    </location>
</feature>
<accession>A0A1I2DJS8</accession>
<gene>
    <name evidence="3" type="ORF">SAMN05216378_4146</name>
</gene>
<keyword evidence="1" id="KW-0472">Membrane</keyword>
<reference evidence="4" key="1">
    <citation type="submission" date="2016-10" db="EMBL/GenBank/DDBJ databases">
        <authorList>
            <person name="Varghese N."/>
            <person name="Submissions S."/>
        </authorList>
    </citation>
    <scope>NUCLEOTIDE SEQUENCE [LARGE SCALE GENOMIC DNA]</scope>
    <source>
        <strain evidence="4">CGMCC 1.10784</strain>
    </source>
</reference>
<evidence type="ECO:0000256" key="1">
    <source>
        <dbReference type="SAM" id="Phobius"/>
    </source>
</evidence>
<proteinExistence type="predicted"/>
<keyword evidence="1" id="KW-1133">Transmembrane helix</keyword>
<dbReference type="InterPro" id="IPR043128">
    <property type="entry name" value="Rev_trsase/Diguanyl_cyclase"/>
</dbReference>
<keyword evidence="4" id="KW-1185">Reference proteome</keyword>
<dbReference type="SUPFAM" id="SSF55073">
    <property type="entry name" value="Nucleotide cyclase"/>
    <property type="match status" value="1"/>
</dbReference>
<feature type="domain" description="GGDEF" evidence="2">
    <location>
        <begin position="129"/>
        <end position="280"/>
    </location>
</feature>
<name>A0A1I2DJS8_9BACL</name>
<evidence type="ECO:0000313" key="3">
    <source>
        <dbReference type="EMBL" id="SFE80892.1"/>
    </source>
</evidence>
<dbReference type="Pfam" id="PF00990">
    <property type="entry name" value="GGDEF"/>
    <property type="match status" value="1"/>
</dbReference>
<keyword evidence="1" id="KW-0812">Transmembrane</keyword>
<dbReference type="Gene3D" id="3.30.70.270">
    <property type="match status" value="1"/>
</dbReference>
<sequence>MMRRNSSLISDGGFLLLFIACFVSILFTARDPNLYLYNIIFLNVAFLIAIITYFTTITTGLILNILFVFGYGTFTIYRTVVQGDVVTVQSYFWLFMTPVFTAVTWMFTQASKQLQEQNDMLTKKNASLATMDENTNLKNMLSFQKDTTVFMALSDRYKIPLTLLVLNVKYWHELRRMIGEEQLNAAVYNITTISQTSIRANDSLYMLSQDNPTWGLLLFTDRGGADIVMNRLRSRLVEINESERSSRNRFELNLKMGAYEYNPEETPTPLEWIARARKELEYDV</sequence>
<dbReference type="STRING" id="1045775.SAMN05216378_4146"/>
<dbReference type="RefSeq" id="WP_245773096.1">
    <property type="nucleotide sequence ID" value="NZ_FOMT01000004.1"/>
</dbReference>
<feature type="transmembrane region" description="Helical" evidence="1">
    <location>
        <begin position="91"/>
        <end position="108"/>
    </location>
</feature>
<evidence type="ECO:0000313" key="4">
    <source>
        <dbReference type="Proteomes" id="UP000198855"/>
    </source>
</evidence>